<dbReference type="OrthoDB" id="601405at2759"/>
<dbReference type="PANTHER" id="PTHR46138">
    <property type="entry name" value="PROTEIN DR1"/>
    <property type="match status" value="1"/>
</dbReference>
<feature type="compositionally biased region" description="Low complexity" evidence="3">
    <location>
        <begin position="144"/>
        <end position="154"/>
    </location>
</feature>
<name>A0A061ARZ4_RHOTO</name>
<accession>A0A061ARZ4</accession>
<evidence type="ECO:0000256" key="3">
    <source>
        <dbReference type="SAM" id="MobiDB-lite"/>
    </source>
</evidence>
<dbReference type="GO" id="GO:0017054">
    <property type="term" value="C:negative cofactor 2 complex"/>
    <property type="evidence" value="ECO:0007669"/>
    <property type="project" value="InterPro"/>
</dbReference>
<sequence>MNSDDEGPRTGGGGDDEVALPKSTINKLIAESLPAGFSAAKEVKDLMAECCKEFLLAVSSEANEICEKDSKKTMLPDHILSALKALGFEEFVSGVEDVLADHKEVKKGEKAKKAKKAAGNGMTEEEMLRIQEELFAKSRARMVAGEGAAPAAPGEGEGEAKEEKQEE</sequence>
<protein>
    <submittedName>
        <fullName evidence="5">RHTO0S05e03202g1_1</fullName>
    </submittedName>
</protein>
<feature type="domain" description="Transcription factor CBF/NF-Y/archaeal histone" evidence="4">
    <location>
        <begin position="20"/>
        <end position="83"/>
    </location>
</feature>
<keyword evidence="2" id="KW-0539">Nucleus</keyword>
<organism evidence="5">
    <name type="scientific">Rhodotorula toruloides</name>
    <name type="common">Yeast</name>
    <name type="synonym">Rhodosporidium toruloides</name>
    <dbReference type="NCBI Taxonomy" id="5286"/>
    <lineage>
        <taxon>Eukaryota</taxon>
        <taxon>Fungi</taxon>
        <taxon>Dikarya</taxon>
        <taxon>Basidiomycota</taxon>
        <taxon>Pucciniomycotina</taxon>
        <taxon>Microbotryomycetes</taxon>
        <taxon>Sporidiobolales</taxon>
        <taxon>Sporidiobolaceae</taxon>
        <taxon>Rhodotorula</taxon>
    </lineage>
</organism>
<reference evidence="5" key="1">
    <citation type="journal article" date="2014" name="Genome Announc.">
        <title>Draft genome sequence of Rhodosporidium toruloides CECT1137, an oleaginous yeast of biotechnological interest.</title>
        <authorList>
            <person name="Morin N."/>
            <person name="Calcas X."/>
            <person name="Devillers H."/>
            <person name="Durrens P."/>
            <person name="Sherman D.J."/>
            <person name="Nicaud J.-M."/>
            <person name="Neuveglise C."/>
        </authorList>
    </citation>
    <scope>NUCLEOTIDE SEQUENCE</scope>
    <source>
        <strain evidence="5">CECT1137</strain>
    </source>
</reference>
<dbReference type="Gene3D" id="1.10.20.10">
    <property type="entry name" value="Histone, subunit A"/>
    <property type="match status" value="1"/>
</dbReference>
<dbReference type="PANTHER" id="PTHR46138:SF1">
    <property type="entry name" value="PROTEIN DR1"/>
    <property type="match status" value="1"/>
</dbReference>
<dbReference type="CDD" id="cd22905">
    <property type="entry name" value="HFD_Dr1"/>
    <property type="match status" value="1"/>
</dbReference>
<feature type="region of interest" description="Disordered" evidence="3">
    <location>
        <begin position="144"/>
        <end position="167"/>
    </location>
</feature>
<dbReference type="InterPro" id="IPR009072">
    <property type="entry name" value="Histone-fold"/>
</dbReference>
<dbReference type="EMBL" id="LK052940">
    <property type="protein sequence ID" value="CDR40418.1"/>
    <property type="molecule type" value="Genomic_DNA"/>
</dbReference>
<dbReference type="SUPFAM" id="SSF47113">
    <property type="entry name" value="Histone-fold"/>
    <property type="match status" value="1"/>
</dbReference>
<dbReference type="GO" id="GO:0000122">
    <property type="term" value="P:negative regulation of transcription by RNA polymerase II"/>
    <property type="evidence" value="ECO:0007669"/>
    <property type="project" value="InterPro"/>
</dbReference>
<dbReference type="InterPro" id="IPR003958">
    <property type="entry name" value="CBFA_NFYB_domain"/>
</dbReference>
<dbReference type="GO" id="GO:0046982">
    <property type="term" value="F:protein heterodimerization activity"/>
    <property type="evidence" value="ECO:0007669"/>
    <property type="project" value="InterPro"/>
</dbReference>
<dbReference type="InterPro" id="IPR042225">
    <property type="entry name" value="Ncb2"/>
</dbReference>
<proteinExistence type="predicted"/>
<dbReference type="GO" id="GO:0017025">
    <property type="term" value="F:TBP-class protein binding"/>
    <property type="evidence" value="ECO:0007669"/>
    <property type="project" value="TreeGrafter"/>
</dbReference>
<evidence type="ECO:0000256" key="1">
    <source>
        <dbReference type="ARBA" id="ARBA00004123"/>
    </source>
</evidence>
<comment type="subcellular location">
    <subcellularLocation>
        <location evidence="1">Nucleus</location>
    </subcellularLocation>
</comment>
<dbReference type="FunFam" id="1.10.20.10:FF:000019">
    <property type="entry name" value="Negative cofactor 2 beta"/>
    <property type="match status" value="1"/>
</dbReference>
<evidence type="ECO:0000259" key="4">
    <source>
        <dbReference type="Pfam" id="PF00808"/>
    </source>
</evidence>
<dbReference type="AlphaFoldDB" id="A0A061ARZ4"/>
<gene>
    <name evidence="5" type="ORF">RHTO0S_05e03202g</name>
</gene>
<dbReference type="Pfam" id="PF00808">
    <property type="entry name" value="CBFD_NFYB_HMF"/>
    <property type="match status" value="1"/>
</dbReference>
<evidence type="ECO:0000256" key="2">
    <source>
        <dbReference type="ARBA" id="ARBA00023242"/>
    </source>
</evidence>
<dbReference type="GO" id="GO:0016251">
    <property type="term" value="F:RNA polymerase II general transcription initiation factor activity"/>
    <property type="evidence" value="ECO:0007669"/>
    <property type="project" value="TreeGrafter"/>
</dbReference>
<dbReference type="GO" id="GO:0051123">
    <property type="term" value="P:RNA polymerase II preinitiation complex assembly"/>
    <property type="evidence" value="ECO:0007669"/>
    <property type="project" value="TreeGrafter"/>
</dbReference>
<feature type="compositionally biased region" description="Basic and acidic residues" evidence="3">
    <location>
        <begin position="158"/>
        <end position="167"/>
    </location>
</feature>
<evidence type="ECO:0000313" key="5">
    <source>
        <dbReference type="EMBL" id="CDR40418.1"/>
    </source>
</evidence>